<dbReference type="OrthoDB" id="288726at2759"/>
<evidence type="ECO:0000313" key="4">
    <source>
        <dbReference type="Proteomes" id="UP000256328"/>
    </source>
</evidence>
<evidence type="ECO:0000313" key="3">
    <source>
        <dbReference type="EMBL" id="RDW92204.1"/>
    </source>
</evidence>
<dbReference type="GO" id="GO:0003700">
    <property type="term" value="F:DNA-binding transcription factor activity"/>
    <property type="evidence" value="ECO:0007669"/>
    <property type="project" value="TreeGrafter"/>
</dbReference>
<name>A0A3D8T0Z6_9HELO</name>
<keyword evidence="2" id="KW-0539">Nucleus</keyword>
<protein>
    <submittedName>
        <fullName evidence="3">Uncharacterized protein</fullName>
    </submittedName>
</protein>
<evidence type="ECO:0000256" key="2">
    <source>
        <dbReference type="ARBA" id="ARBA00023242"/>
    </source>
</evidence>
<dbReference type="InterPro" id="IPR021858">
    <property type="entry name" value="Fun_TF"/>
</dbReference>
<comment type="caution">
    <text evidence="3">The sequence shown here is derived from an EMBL/GenBank/DDBJ whole genome shotgun (WGS) entry which is preliminary data.</text>
</comment>
<comment type="subcellular location">
    <subcellularLocation>
        <location evidence="1">Nucleus</location>
    </subcellularLocation>
</comment>
<dbReference type="GO" id="GO:0000976">
    <property type="term" value="F:transcription cis-regulatory region binding"/>
    <property type="evidence" value="ECO:0007669"/>
    <property type="project" value="TreeGrafter"/>
</dbReference>
<dbReference type="Proteomes" id="UP000256328">
    <property type="component" value="Unassembled WGS sequence"/>
</dbReference>
<reference evidence="3 4" key="1">
    <citation type="journal article" date="2018" name="IMA Fungus">
        <title>IMA Genome-F 9: Draft genome sequence of Annulohypoxylon stygium, Aspergillus mulundensis, Berkeleyomyces basicola (syn. Thielaviopsis basicola), Ceratocystis smalleyi, two Cercospora beticola strains, Coleophoma cylindrospora, Fusarium fracticaudum, Phialophora cf. hyalina, and Morchella septimelata.</title>
        <authorList>
            <person name="Wingfield B.D."/>
            <person name="Bills G.F."/>
            <person name="Dong Y."/>
            <person name="Huang W."/>
            <person name="Nel W.J."/>
            <person name="Swalarsk-Parry B.S."/>
            <person name="Vaghefi N."/>
            <person name="Wilken P.M."/>
            <person name="An Z."/>
            <person name="de Beer Z.W."/>
            <person name="De Vos L."/>
            <person name="Chen L."/>
            <person name="Duong T.A."/>
            <person name="Gao Y."/>
            <person name="Hammerbacher A."/>
            <person name="Kikkert J.R."/>
            <person name="Li Y."/>
            <person name="Li H."/>
            <person name="Li K."/>
            <person name="Li Q."/>
            <person name="Liu X."/>
            <person name="Ma X."/>
            <person name="Naidoo K."/>
            <person name="Pethybridge S.J."/>
            <person name="Sun J."/>
            <person name="Steenkamp E.T."/>
            <person name="van der Nest M.A."/>
            <person name="van Wyk S."/>
            <person name="Wingfield M.J."/>
            <person name="Xiong C."/>
            <person name="Yue Q."/>
            <person name="Zhang X."/>
        </authorList>
    </citation>
    <scope>NUCLEOTIDE SEQUENCE [LARGE SCALE GENOMIC DNA]</scope>
    <source>
        <strain evidence="3 4">BP5796</strain>
    </source>
</reference>
<dbReference type="Pfam" id="PF11951">
    <property type="entry name" value="Fungal_trans_2"/>
    <property type="match status" value="1"/>
</dbReference>
<dbReference type="AlphaFoldDB" id="A0A3D8T0Z6"/>
<keyword evidence="4" id="KW-1185">Reference proteome</keyword>
<proteinExistence type="predicted"/>
<sequence>MPAARAARDDDNAATSRNLSAVAAQVRMRPVNDSSAGFVYTSASSSLTRPTVVQQEALFTLPNEIQFLSYLSTTERSLLHHFVNEASRITSCHSHVQKVLCQLVLPLAADSPALMYATLAWAGIHSVQQRGMIDNVSNPDTFIAGLKTQSLSRLRTELDRPEKERMNALLATVRTLCQCEIHSGSDGTSTWRVHVEGAKAIMAAVKNLQLDDCDRNINIRPEERLLYRWYDSLDSLAALTSSGNPANSENAIADFEYEMQPDEIYLDDYNGYYTDLSMLLGKIGLAIRTLREQCTFTGSPASMESVANFFELRLHKMMARDHNALPKFYPGVLEKLTMQGIYEYALCNESYQQLALIHINRRLRSLTSRTPVIQASVKKIIECVKAITPATGSSPLIVMATPLFTAGCEAHGEDRDAVKELLLQLYSSLKIRNIKLALQVLEAYWAREVEEENWEDILKKRNWDFIPY</sequence>
<organism evidence="3 4">
    <name type="scientific">Coleophoma crateriformis</name>
    <dbReference type="NCBI Taxonomy" id="565419"/>
    <lineage>
        <taxon>Eukaryota</taxon>
        <taxon>Fungi</taxon>
        <taxon>Dikarya</taxon>
        <taxon>Ascomycota</taxon>
        <taxon>Pezizomycotina</taxon>
        <taxon>Leotiomycetes</taxon>
        <taxon>Helotiales</taxon>
        <taxon>Dermateaceae</taxon>
        <taxon>Coleophoma</taxon>
    </lineage>
</organism>
<dbReference type="EMBL" id="PDLN01000002">
    <property type="protein sequence ID" value="RDW92204.1"/>
    <property type="molecule type" value="Genomic_DNA"/>
</dbReference>
<gene>
    <name evidence="3" type="ORF">BP5796_01598</name>
</gene>
<evidence type="ECO:0000256" key="1">
    <source>
        <dbReference type="ARBA" id="ARBA00004123"/>
    </source>
</evidence>
<dbReference type="PANTHER" id="PTHR37534">
    <property type="entry name" value="TRANSCRIPTIONAL ACTIVATOR PROTEIN UGA3"/>
    <property type="match status" value="1"/>
</dbReference>
<accession>A0A3D8T0Z6</accession>
<dbReference type="GO" id="GO:0005634">
    <property type="term" value="C:nucleus"/>
    <property type="evidence" value="ECO:0007669"/>
    <property type="project" value="UniProtKB-SubCell"/>
</dbReference>
<dbReference type="GO" id="GO:0045944">
    <property type="term" value="P:positive regulation of transcription by RNA polymerase II"/>
    <property type="evidence" value="ECO:0007669"/>
    <property type="project" value="TreeGrafter"/>
</dbReference>
<dbReference type="PANTHER" id="PTHR37534:SF15">
    <property type="entry name" value="ZN(II)2CYS6 TRANSCRIPTION FACTOR (EUROFUNG)"/>
    <property type="match status" value="1"/>
</dbReference>